<dbReference type="KEGG" id="vei:Veis_4742"/>
<evidence type="ECO:0000256" key="4">
    <source>
        <dbReference type="ARBA" id="ARBA00022692"/>
    </source>
</evidence>
<dbReference type="SUPFAM" id="SSF103481">
    <property type="entry name" value="Multidrug resistance efflux transporter EmrE"/>
    <property type="match status" value="1"/>
</dbReference>
<feature type="transmembrane region" description="Helical" evidence="11">
    <location>
        <begin position="74"/>
        <end position="92"/>
    </location>
</feature>
<keyword evidence="6 11" id="KW-0472">Membrane</keyword>
<keyword evidence="5 11" id="KW-1133">Transmembrane helix</keyword>
<dbReference type="PANTHER" id="PTHR30561:SF0">
    <property type="entry name" value="GUANIDINIUM EXPORTER"/>
    <property type="match status" value="1"/>
</dbReference>
<dbReference type="InterPro" id="IPR037185">
    <property type="entry name" value="EmrE-like"/>
</dbReference>
<sequence length="122" mass="13092">MHHGPSHRLRQGCARCLQGLRRGVRRRPEKRPAQATGRSRLPAGVADRRLRPLHRHALSMRTLSMRTLPMGTGYAVWTGIGAAGTAIVGMVVPGDSAAPMRLPCIALIPAGVIGFKRVTSDG</sequence>
<gene>
    <name evidence="12" type="ordered locus">Veis_4742</name>
</gene>
<evidence type="ECO:0000256" key="10">
    <source>
        <dbReference type="SAM" id="MobiDB-lite"/>
    </source>
</evidence>
<protein>
    <recommendedName>
        <fullName evidence="8">Guanidinium exporter</fullName>
    </recommendedName>
</protein>
<keyword evidence="2" id="KW-0813">Transport</keyword>
<dbReference type="STRING" id="391735.Veis_4742"/>
<name>A1WS30_VEREI</name>
<evidence type="ECO:0000313" key="13">
    <source>
        <dbReference type="Proteomes" id="UP000000374"/>
    </source>
</evidence>
<dbReference type="Gene3D" id="1.10.3730.20">
    <property type="match status" value="1"/>
</dbReference>
<dbReference type="InterPro" id="IPR045324">
    <property type="entry name" value="Small_multidrug_res"/>
</dbReference>
<evidence type="ECO:0000256" key="2">
    <source>
        <dbReference type="ARBA" id="ARBA00022448"/>
    </source>
</evidence>
<organism evidence="12 13">
    <name type="scientific">Verminephrobacter eiseniae (strain EF01-2)</name>
    <dbReference type="NCBI Taxonomy" id="391735"/>
    <lineage>
        <taxon>Bacteria</taxon>
        <taxon>Pseudomonadati</taxon>
        <taxon>Pseudomonadota</taxon>
        <taxon>Betaproteobacteria</taxon>
        <taxon>Burkholderiales</taxon>
        <taxon>Comamonadaceae</taxon>
        <taxon>Verminephrobacter</taxon>
    </lineage>
</organism>
<evidence type="ECO:0000256" key="3">
    <source>
        <dbReference type="ARBA" id="ARBA00022475"/>
    </source>
</evidence>
<dbReference type="Pfam" id="PF00893">
    <property type="entry name" value="Multi_Drug_Res"/>
    <property type="match status" value="1"/>
</dbReference>
<dbReference type="AlphaFoldDB" id="A1WS30"/>
<evidence type="ECO:0000256" key="8">
    <source>
        <dbReference type="ARBA" id="ARBA00039168"/>
    </source>
</evidence>
<dbReference type="InterPro" id="IPR000390">
    <property type="entry name" value="Small_drug/metabolite_transptr"/>
</dbReference>
<dbReference type="eggNOG" id="COG2076">
    <property type="taxonomic scope" value="Bacteria"/>
</dbReference>
<evidence type="ECO:0000256" key="6">
    <source>
        <dbReference type="ARBA" id="ARBA00023136"/>
    </source>
</evidence>
<dbReference type="EMBL" id="CP000542">
    <property type="protein sequence ID" value="ABM60437.1"/>
    <property type="molecule type" value="Genomic_DNA"/>
</dbReference>
<dbReference type="PANTHER" id="PTHR30561">
    <property type="entry name" value="SMR FAMILY PROTON-DEPENDENT DRUG EFFLUX TRANSPORTER SUGE"/>
    <property type="match status" value="1"/>
</dbReference>
<evidence type="ECO:0000256" key="7">
    <source>
        <dbReference type="ARBA" id="ARBA00038151"/>
    </source>
</evidence>
<comment type="similarity">
    <text evidence="7">Belongs to the drug/metabolite transporter (DMT) superfamily. Small multidrug resistance (SMR) (TC 2.A.7.1) family. Gdx/SugE subfamily.</text>
</comment>
<keyword evidence="13" id="KW-1185">Reference proteome</keyword>
<evidence type="ECO:0000256" key="11">
    <source>
        <dbReference type="SAM" id="Phobius"/>
    </source>
</evidence>
<keyword evidence="3" id="KW-1003">Cell membrane</keyword>
<evidence type="ECO:0000256" key="9">
    <source>
        <dbReference type="RuleBase" id="RU003942"/>
    </source>
</evidence>
<proteinExistence type="inferred from homology"/>
<dbReference type="HOGENOM" id="CLU_2025758_0_0_4"/>
<reference evidence="13" key="1">
    <citation type="submission" date="2006-12" db="EMBL/GenBank/DDBJ databases">
        <title>Complete sequence of chromosome 1 of Verminephrobacter eiseniae EF01-2.</title>
        <authorList>
            <person name="Copeland A."/>
            <person name="Lucas S."/>
            <person name="Lapidus A."/>
            <person name="Barry K."/>
            <person name="Detter J.C."/>
            <person name="Glavina del Rio T."/>
            <person name="Dalin E."/>
            <person name="Tice H."/>
            <person name="Pitluck S."/>
            <person name="Chertkov O."/>
            <person name="Brettin T."/>
            <person name="Bruce D."/>
            <person name="Han C."/>
            <person name="Tapia R."/>
            <person name="Gilna P."/>
            <person name="Schmutz J."/>
            <person name="Larimer F."/>
            <person name="Land M."/>
            <person name="Hauser L."/>
            <person name="Kyrpides N."/>
            <person name="Kim E."/>
            <person name="Stahl D."/>
            <person name="Richardson P."/>
        </authorList>
    </citation>
    <scope>NUCLEOTIDE SEQUENCE [LARGE SCALE GENOMIC DNA]</scope>
    <source>
        <strain evidence="13">EF01-2</strain>
    </source>
</reference>
<evidence type="ECO:0000313" key="12">
    <source>
        <dbReference type="EMBL" id="ABM60437.1"/>
    </source>
</evidence>
<dbReference type="GO" id="GO:0022857">
    <property type="term" value="F:transmembrane transporter activity"/>
    <property type="evidence" value="ECO:0007669"/>
    <property type="project" value="InterPro"/>
</dbReference>
<feature type="region of interest" description="Disordered" evidence="10">
    <location>
        <begin position="21"/>
        <end position="43"/>
    </location>
</feature>
<comment type="subcellular location">
    <subcellularLocation>
        <location evidence="1 9">Cell membrane</location>
        <topology evidence="1 9">Multi-pass membrane protein</topology>
    </subcellularLocation>
</comment>
<evidence type="ECO:0000256" key="5">
    <source>
        <dbReference type="ARBA" id="ARBA00022989"/>
    </source>
</evidence>
<accession>A1WS30</accession>
<keyword evidence="4 9" id="KW-0812">Transmembrane</keyword>
<dbReference type="Proteomes" id="UP000000374">
    <property type="component" value="Chromosome"/>
</dbReference>
<dbReference type="GO" id="GO:0005886">
    <property type="term" value="C:plasma membrane"/>
    <property type="evidence" value="ECO:0007669"/>
    <property type="project" value="UniProtKB-SubCell"/>
</dbReference>
<evidence type="ECO:0000256" key="1">
    <source>
        <dbReference type="ARBA" id="ARBA00004651"/>
    </source>
</evidence>